<dbReference type="GO" id="GO:0016491">
    <property type="term" value="F:oxidoreductase activity"/>
    <property type="evidence" value="ECO:0007669"/>
    <property type="project" value="UniProtKB-KW"/>
</dbReference>
<evidence type="ECO:0000256" key="1">
    <source>
        <dbReference type="ARBA" id="ARBA00022801"/>
    </source>
</evidence>
<sequence>MLEQCSEGGNNNASLPEPQYCSSGEVDLAVYCQGDPQNPNIVLVHGYPDNSSVWNALAALLATQFYVIRYDVRGAGLSSTPKERDGYLLEKLEGDLDAVTTTFCSRAKFHLIAHDWGSVQSWESVSSTQFQTRILSYTSISGPCLDHVGHWFRSRNSKLSGIPAVLNQLLRSWYIWFFHLPLLPALLWRYLLGRQWARIIKFVEGVAVDGGGNADCHQRRRDGVNGMGLYKANCLPRFYRPRQRDTNVPVQLIIPSRDHFLSPDLYRDIAKWAPNNRICHINGGHWLPLTHPDELAELVRGFVNGLSD</sequence>
<dbReference type="SUPFAM" id="SSF53474">
    <property type="entry name" value="alpha/beta-Hydrolases"/>
    <property type="match status" value="1"/>
</dbReference>
<gene>
    <name evidence="4" type="primary">ephD_2</name>
    <name evidence="4" type="ORF">IHBHHGIJ_01269</name>
    <name evidence="5" type="ORF">KFEGEMFD_03009</name>
</gene>
<keyword evidence="4" id="KW-0560">Oxidoreductase</keyword>
<dbReference type="RefSeq" id="WP_159267879.1">
    <property type="nucleotide sequence ID" value="NZ_CACSIK010000001.1"/>
</dbReference>
<dbReference type="Proteomes" id="UP000439591">
    <property type="component" value="Unassembled WGS sequence"/>
</dbReference>
<name>A0A5S9ND13_9GAMM</name>
<dbReference type="PANTHER" id="PTHR43329">
    <property type="entry name" value="EPOXIDE HYDROLASE"/>
    <property type="match status" value="1"/>
</dbReference>
<feature type="transmembrane region" description="Helical" evidence="2">
    <location>
        <begin position="173"/>
        <end position="192"/>
    </location>
</feature>
<dbReference type="GO" id="GO:0016787">
    <property type="term" value="F:hydrolase activity"/>
    <property type="evidence" value="ECO:0007669"/>
    <property type="project" value="UniProtKB-KW"/>
</dbReference>
<keyword evidence="2" id="KW-0472">Membrane</keyword>
<evidence type="ECO:0000313" key="7">
    <source>
        <dbReference type="Proteomes" id="UP000439591"/>
    </source>
</evidence>
<dbReference type="Proteomes" id="UP000435877">
    <property type="component" value="Unassembled WGS sequence"/>
</dbReference>
<keyword evidence="1" id="KW-0378">Hydrolase</keyword>
<protein>
    <submittedName>
        <fullName evidence="4">Putative oxidoreductase EphD</fullName>
        <ecNumber evidence="4">1.-.-.-</ecNumber>
    </submittedName>
</protein>
<dbReference type="InterPro" id="IPR000073">
    <property type="entry name" value="AB_hydrolase_1"/>
</dbReference>
<dbReference type="EMBL" id="CACSIM010000005">
    <property type="protein sequence ID" value="CAA0114490.1"/>
    <property type="molecule type" value="Genomic_DNA"/>
</dbReference>
<proteinExistence type="predicted"/>
<evidence type="ECO:0000313" key="6">
    <source>
        <dbReference type="Proteomes" id="UP000435877"/>
    </source>
</evidence>
<dbReference type="InterPro" id="IPR029058">
    <property type="entry name" value="AB_hydrolase_fold"/>
</dbReference>
<dbReference type="Gene3D" id="3.40.50.1820">
    <property type="entry name" value="alpha/beta hydrolase"/>
    <property type="match status" value="1"/>
</dbReference>
<keyword evidence="6" id="KW-1185">Reference proteome</keyword>
<dbReference type="PRINTS" id="PR00412">
    <property type="entry name" value="EPOXHYDRLASE"/>
</dbReference>
<dbReference type="EMBL" id="CACSIK010000001">
    <property type="protein sequence ID" value="CAA0087296.1"/>
    <property type="molecule type" value="Genomic_DNA"/>
</dbReference>
<reference evidence="6 7" key="1">
    <citation type="submission" date="2019-11" db="EMBL/GenBank/DDBJ databases">
        <authorList>
            <person name="Holert J."/>
        </authorList>
    </citation>
    <scope>NUCLEOTIDE SEQUENCE [LARGE SCALE GENOMIC DNA]</scope>
    <source>
        <strain evidence="5">BC3_2A</strain>
        <strain evidence="4">SB11_1A</strain>
    </source>
</reference>
<feature type="domain" description="AB hydrolase-1" evidence="3">
    <location>
        <begin position="39"/>
        <end position="292"/>
    </location>
</feature>
<keyword evidence="2" id="KW-0812">Transmembrane</keyword>
<dbReference type="AlphaFoldDB" id="A0A5S9ND13"/>
<dbReference type="InterPro" id="IPR000639">
    <property type="entry name" value="Epox_hydrolase-like"/>
</dbReference>
<dbReference type="OrthoDB" id="334507at2"/>
<keyword evidence="2" id="KW-1133">Transmembrane helix</keyword>
<evidence type="ECO:0000313" key="5">
    <source>
        <dbReference type="EMBL" id="CAA0114490.1"/>
    </source>
</evidence>
<organism evidence="4 6">
    <name type="scientific">Zhongshania aliphaticivorans</name>
    <dbReference type="NCBI Taxonomy" id="1470434"/>
    <lineage>
        <taxon>Bacteria</taxon>
        <taxon>Pseudomonadati</taxon>
        <taxon>Pseudomonadota</taxon>
        <taxon>Gammaproteobacteria</taxon>
        <taxon>Cellvibrionales</taxon>
        <taxon>Spongiibacteraceae</taxon>
        <taxon>Zhongshania</taxon>
    </lineage>
</organism>
<dbReference type="EC" id="1.-.-.-" evidence="4"/>
<dbReference type="Pfam" id="PF00561">
    <property type="entry name" value="Abhydrolase_1"/>
    <property type="match status" value="1"/>
</dbReference>
<evidence type="ECO:0000256" key="2">
    <source>
        <dbReference type="SAM" id="Phobius"/>
    </source>
</evidence>
<evidence type="ECO:0000313" key="4">
    <source>
        <dbReference type="EMBL" id="CAA0087296.1"/>
    </source>
</evidence>
<accession>A0A5S9ND13</accession>
<evidence type="ECO:0000259" key="3">
    <source>
        <dbReference type="Pfam" id="PF00561"/>
    </source>
</evidence>